<dbReference type="InterPro" id="IPR007627">
    <property type="entry name" value="RNA_pol_sigma70_r2"/>
</dbReference>
<feature type="domain" description="RNA polymerase sigma factor 70 region 4 type 2" evidence="7">
    <location>
        <begin position="130"/>
        <end position="169"/>
    </location>
</feature>
<keyword evidence="9" id="KW-1185">Reference proteome</keyword>
<dbReference type="EMBL" id="FUZU01000002">
    <property type="protein sequence ID" value="SKC75242.1"/>
    <property type="molecule type" value="Genomic_DNA"/>
</dbReference>
<dbReference type="InterPro" id="IPR013324">
    <property type="entry name" value="RNA_pol_sigma_r3/r4-like"/>
</dbReference>
<dbReference type="Proteomes" id="UP000190961">
    <property type="component" value="Unassembled WGS sequence"/>
</dbReference>
<dbReference type="CDD" id="cd06171">
    <property type="entry name" value="Sigma70_r4"/>
    <property type="match status" value="1"/>
</dbReference>
<protein>
    <submittedName>
        <fullName evidence="8">RNA polymerase sigma-70 factor, ECF subfamily</fullName>
    </submittedName>
</protein>
<dbReference type="InterPro" id="IPR013325">
    <property type="entry name" value="RNA_pol_sigma_r2"/>
</dbReference>
<dbReference type="STRING" id="688867.SAMN05660236_3213"/>
<accession>A0A1T5LGV2</accession>
<dbReference type="InterPro" id="IPR014284">
    <property type="entry name" value="RNA_pol_sigma-70_dom"/>
</dbReference>
<evidence type="ECO:0000256" key="2">
    <source>
        <dbReference type="ARBA" id="ARBA00023015"/>
    </source>
</evidence>
<keyword evidence="2" id="KW-0805">Transcription regulation</keyword>
<keyword evidence="3" id="KW-0731">Sigma factor</keyword>
<evidence type="ECO:0000313" key="8">
    <source>
        <dbReference type="EMBL" id="SKC75242.1"/>
    </source>
</evidence>
<organism evidence="8 9">
    <name type="scientific">Ohtaekwangia koreensis</name>
    <dbReference type="NCBI Taxonomy" id="688867"/>
    <lineage>
        <taxon>Bacteria</taxon>
        <taxon>Pseudomonadati</taxon>
        <taxon>Bacteroidota</taxon>
        <taxon>Cytophagia</taxon>
        <taxon>Cytophagales</taxon>
        <taxon>Fulvivirgaceae</taxon>
        <taxon>Ohtaekwangia</taxon>
    </lineage>
</organism>
<dbReference type="RefSeq" id="WP_079687759.1">
    <property type="nucleotide sequence ID" value="NZ_FUZU01000002.1"/>
</dbReference>
<gene>
    <name evidence="8" type="ORF">SAMN05660236_3213</name>
</gene>
<name>A0A1T5LGV2_9BACT</name>
<dbReference type="GO" id="GO:0003677">
    <property type="term" value="F:DNA binding"/>
    <property type="evidence" value="ECO:0007669"/>
    <property type="project" value="UniProtKB-KW"/>
</dbReference>
<dbReference type="GO" id="GO:0006352">
    <property type="term" value="P:DNA-templated transcription initiation"/>
    <property type="evidence" value="ECO:0007669"/>
    <property type="project" value="InterPro"/>
</dbReference>
<dbReference type="SUPFAM" id="SSF88659">
    <property type="entry name" value="Sigma3 and sigma4 domains of RNA polymerase sigma factors"/>
    <property type="match status" value="1"/>
</dbReference>
<evidence type="ECO:0000256" key="4">
    <source>
        <dbReference type="ARBA" id="ARBA00023125"/>
    </source>
</evidence>
<dbReference type="Pfam" id="PF04542">
    <property type="entry name" value="Sigma70_r2"/>
    <property type="match status" value="1"/>
</dbReference>
<evidence type="ECO:0000313" key="9">
    <source>
        <dbReference type="Proteomes" id="UP000190961"/>
    </source>
</evidence>
<dbReference type="InterPro" id="IPR036388">
    <property type="entry name" value="WH-like_DNA-bd_sf"/>
</dbReference>
<dbReference type="Gene3D" id="1.10.1740.10">
    <property type="match status" value="1"/>
</dbReference>
<keyword evidence="4" id="KW-0238">DNA-binding</keyword>
<dbReference type="NCBIfam" id="TIGR02937">
    <property type="entry name" value="sigma70-ECF"/>
    <property type="match status" value="1"/>
</dbReference>
<dbReference type="PANTHER" id="PTHR43133:SF52">
    <property type="entry name" value="ECF RNA POLYMERASE SIGMA FACTOR SIGL"/>
    <property type="match status" value="1"/>
</dbReference>
<evidence type="ECO:0000256" key="1">
    <source>
        <dbReference type="ARBA" id="ARBA00010641"/>
    </source>
</evidence>
<evidence type="ECO:0000259" key="7">
    <source>
        <dbReference type="Pfam" id="PF08281"/>
    </source>
</evidence>
<proteinExistence type="inferred from homology"/>
<dbReference type="OrthoDB" id="9790423at2"/>
<dbReference type="GO" id="GO:0016987">
    <property type="term" value="F:sigma factor activity"/>
    <property type="evidence" value="ECO:0007669"/>
    <property type="project" value="UniProtKB-KW"/>
</dbReference>
<dbReference type="Pfam" id="PF08281">
    <property type="entry name" value="Sigma70_r4_2"/>
    <property type="match status" value="1"/>
</dbReference>
<sequence length="216" mass="25484">MIDSRFSDSQLVSLYQNGNEEAFETLLHRHKSKLYTAIYLIVKDRYTAEDLLQETFVKAINTIRGGRYNEEGKFLPWISRIAHNLAIDHFRKDKRYPEVVLEDGSRVFNSLEFAEESMEDKQVFRDTRSKLRDYIKELPTEQKQVLIMRHYLQMSFQEIADRTGVSINTALGRMRYALINLRKKMIKYRAYDKNFYANGLDQVFIPRDYGGGEQGD</sequence>
<evidence type="ECO:0000256" key="5">
    <source>
        <dbReference type="ARBA" id="ARBA00023163"/>
    </source>
</evidence>
<comment type="similarity">
    <text evidence="1">Belongs to the sigma-70 factor family. ECF subfamily.</text>
</comment>
<dbReference type="SUPFAM" id="SSF88946">
    <property type="entry name" value="Sigma2 domain of RNA polymerase sigma factors"/>
    <property type="match status" value="1"/>
</dbReference>
<dbReference type="Gene3D" id="1.10.10.10">
    <property type="entry name" value="Winged helix-like DNA-binding domain superfamily/Winged helix DNA-binding domain"/>
    <property type="match status" value="1"/>
</dbReference>
<dbReference type="InterPro" id="IPR039425">
    <property type="entry name" value="RNA_pol_sigma-70-like"/>
</dbReference>
<dbReference type="InterPro" id="IPR013249">
    <property type="entry name" value="RNA_pol_sigma70_r4_t2"/>
</dbReference>
<evidence type="ECO:0000259" key="6">
    <source>
        <dbReference type="Pfam" id="PF04542"/>
    </source>
</evidence>
<feature type="domain" description="RNA polymerase sigma-70 region 2" evidence="6">
    <location>
        <begin position="26"/>
        <end position="95"/>
    </location>
</feature>
<reference evidence="8 9" key="1">
    <citation type="submission" date="2017-02" db="EMBL/GenBank/DDBJ databases">
        <authorList>
            <person name="Peterson S.W."/>
        </authorList>
    </citation>
    <scope>NUCLEOTIDE SEQUENCE [LARGE SCALE GENOMIC DNA]</scope>
    <source>
        <strain evidence="8 9">DSM 25262</strain>
    </source>
</reference>
<keyword evidence="5" id="KW-0804">Transcription</keyword>
<dbReference type="AlphaFoldDB" id="A0A1T5LGV2"/>
<evidence type="ECO:0000256" key="3">
    <source>
        <dbReference type="ARBA" id="ARBA00023082"/>
    </source>
</evidence>
<dbReference type="PANTHER" id="PTHR43133">
    <property type="entry name" value="RNA POLYMERASE ECF-TYPE SIGMA FACTO"/>
    <property type="match status" value="1"/>
</dbReference>